<name>A0ABY7EIJ5_MYAAR</name>
<protein>
    <submittedName>
        <fullName evidence="2">PCR4-like protein</fullName>
    </submittedName>
</protein>
<evidence type="ECO:0000313" key="2">
    <source>
        <dbReference type="EMBL" id="WAR08631.1"/>
    </source>
</evidence>
<dbReference type="EMBL" id="CP111017">
    <property type="protein sequence ID" value="WAR08631.1"/>
    <property type="molecule type" value="Genomic_DNA"/>
</dbReference>
<accession>A0ABY7EIJ5</accession>
<dbReference type="PANTHER" id="PTHR15907">
    <property type="entry name" value="DUF614 FAMILY PROTEIN-RELATED"/>
    <property type="match status" value="1"/>
</dbReference>
<keyword evidence="3" id="KW-1185">Reference proteome</keyword>
<dbReference type="NCBIfam" id="TIGR01571">
    <property type="entry name" value="A_thal_Cys_rich"/>
    <property type="match status" value="1"/>
</dbReference>
<sequence length="110" mass="12249">MSQGQWKHDLFGCFSNINLALQTWIVPCVTYGQNTEGAELCSCVVGGLAYYVPGYNLFLKAKTREAIREKRGIPGTFGNDCLMSICCGYCTLIQENAEMFEQTSVNMARE</sequence>
<dbReference type="Pfam" id="PF04749">
    <property type="entry name" value="PLAC8"/>
    <property type="match status" value="1"/>
</dbReference>
<reference evidence="2" key="1">
    <citation type="submission" date="2022-11" db="EMBL/GenBank/DDBJ databases">
        <title>Centuries of genome instability and evolution in soft-shell clam transmissible cancer (bioRxiv).</title>
        <authorList>
            <person name="Hart S.F.M."/>
            <person name="Yonemitsu M.A."/>
            <person name="Giersch R.M."/>
            <person name="Beal B.F."/>
            <person name="Arriagada G."/>
            <person name="Davis B.W."/>
            <person name="Ostrander E.A."/>
            <person name="Goff S.P."/>
            <person name="Metzger M.J."/>
        </authorList>
    </citation>
    <scope>NUCLEOTIDE SEQUENCE</scope>
    <source>
        <strain evidence="2">MELC-2E11</strain>
        <tissue evidence="2">Siphon/mantle</tissue>
    </source>
</reference>
<dbReference type="Proteomes" id="UP001164746">
    <property type="component" value="Chromosome 6"/>
</dbReference>
<proteinExistence type="inferred from homology"/>
<gene>
    <name evidence="2" type="ORF">MAR_018589</name>
</gene>
<evidence type="ECO:0000313" key="3">
    <source>
        <dbReference type="Proteomes" id="UP001164746"/>
    </source>
</evidence>
<dbReference type="InterPro" id="IPR006461">
    <property type="entry name" value="PLAC_motif_containing"/>
</dbReference>
<comment type="similarity">
    <text evidence="1">Belongs to the cornifelin family.</text>
</comment>
<organism evidence="2 3">
    <name type="scientific">Mya arenaria</name>
    <name type="common">Soft-shell clam</name>
    <dbReference type="NCBI Taxonomy" id="6604"/>
    <lineage>
        <taxon>Eukaryota</taxon>
        <taxon>Metazoa</taxon>
        <taxon>Spiralia</taxon>
        <taxon>Lophotrochozoa</taxon>
        <taxon>Mollusca</taxon>
        <taxon>Bivalvia</taxon>
        <taxon>Autobranchia</taxon>
        <taxon>Heteroconchia</taxon>
        <taxon>Euheterodonta</taxon>
        <taxon>Imparidentia</taxon>
        <taxon>Neoheterodontei</taxon>
        <taxon>Myida</taxon>
        <taxon>Myoidea</taxon>
        <taxon>Myidae</taxon>
        <taxon>Mya</taxon>
    </lineage>
</organism>
<evidence type="ECO:0000256" key="1">
    <source>
        <dbReference type="ARBA" id="ARBA00009024"/>
    </source>
</evidence>